<dbReference type="SUPFAM" id="SSF69118">
    <property type="entry name" value="AhpD-like"/>
    <property type="match status" value="1"/>
</dbReference>
<dbReference type="PANTHER" id="PTHR35446">
    <property type="entry name" value="SI:CH211-175M2.5"/>
    <property type="match status" value="1"/>
</dbReference>
<dbReference type="EMBL" id="JBIAMX010000015">
    <property type="protein sequence ID" value="MFF0545543.1"/>
    <property type="molecule type" value="Genomic_DNA"/>
</dbReference>
<dbReference type="Gene3D" id="1.20.1290.10">
    <property type="entry name" value="AhpD-like"/>
    <property type="match status" value="1"/>
</dbReference>
<dbReference type="PANTHER" id="PTHR35446:SF2">
    <property type="entry name" value="CARBOXYMUCONOLACTONE DECARBOXYLASE-LIKE DOMAIN-CONTAINING PROTEIN"/>
    <property type="match status" value="1"/>
</dbReference>
<dbReference type="Proteomes" id="UP001601444">
    <property type="component" value="Unassembled WGS sequence"/>
</dbReference>
<dbReference type="InterPro" id="IPR029032">
    <property type="entry name" value="AhpD-like"/>
</dbReference>
<dbReference type="RefSeq" id="WP_387701991.1">
    <property type="nucleotide sequence ID" value="NZ_JBIAMX010000015.1"/>
</dbReference>
<evidence type="ECO:0000259" key="1">
    <source>
        <dbReference type="Pfam" id="PF02627"/>
    </source>
</evidence>
<dbReference type="Pfam" id="PF02627">
    <property type="entry name" value="CMD"/>
    <property type="match status" value="1"/>
</dbReference>
<gene>
    <name evidence="2" type="ORF">ACFYTF_22165</name>
</gene>
<accession>A0ABW6PT76</accession>
<comment type="caution">
    <text evidence="2">The sequence shown here is derived from an EMBL/GenBank/DDBJ whole genome shotgun (WGS) entry which is preliminary data.</text>
</comment>
<feature type="domain" description="Carboxymuconolactone decarboxylase-like" evidence="1">
    <location>
        <begin position="60"/>
        <end position="125"/>
    </location>
</feature>
<proteinExistence type="predicted"/>
<dbReference type="InterPro" id="IPR010195">
    <property type="entry name" value="Uncharacterised_peroxidase-rel"/>
</dbReference>
<reference evidence="2 3" key="1">
    <citation type="submission" date="2024-10" db="EMBL/GenBank/DDBJ databases">
        <title>The Natural Products Discovery Center: Release of the First 8490 Sequenced Strains for Exploring Actinobacteria Biosynthetic Diversity.</title>
        <authorList>
            <person name="Kalkreuter E."/>
            <person name="Kautsar S.A."/>
            <person name="Yang D."/>
            <person name="Bader C.D."/>
            <person name="Teijaro C.N."/>
            <person name="Fluegel L."/>
            <person name="Davis C.M."/>
            <person name="Simpson J.R."/>
            <person name="Lauterbach L."/>
            <person name="Steele A.D."/>
            <person name="Gui C."/>
            <person name="Meng S."/>
            <person name="Li G."/>
            <person name="Viehrig K."/>
            <person name="Ye F."/>
            <person name="Su P."/>
            <person name="Kiefer A.F."/>
            <person name="Nichols A."/>
            <person name="Cepeda A.J."/>
            <person name="Yan W."/>
            <person name="Fan B."/>
            <person name="Jiang Y."/>
            <person name="Adhikari A."/>
            <person name="Zheng C.-J."/>
            <person name="Schuster L."/>
            <person name="Cowan T.M."/>
            <person name="Smanski M.J."/>
            <person name="Chevrette M.G."/>
            <person name="De Carvalho L.P.S."/>
            <person name="Shen B."/>
        </authorList>
    </citation>
    <scope>NUCLEOTIDE SEQUENCE [LARGE SCALE GENOMIC DNA]</scope>
    <source>
        <strain evidence="2 3">NPDC004045</strain>
    </source>
</reference>
<protein>
    <submittedName>
        <fullName evidence="2">Alkylhydroperoxidase domain protein</fullName>
    </submittedName>
</protein>
<dbReference type="InterPro" id="IPR023923">
    <property type="entry name" value="AhpD_Avi7169"/>
</dbReference>
<dbReference type="NCBIfam" id="TIGR01926">
    <property type="entry name" value="peroxid_rel"/>
    <property type="match status" value="1"/>
</dbReference>
<evidence type="ECO:0000313" key="3">
    <source>
        <dbReference type="Proteomes" id="UP001601444"/>
    </source>
</evidence>
<dbReference type="InterPro" id="IPR004675">
    <property type="entry name" value="AhpD_core"/>
</dbReference>
<evidence type="ECO:0000313" key="2">
    <source>
        <dbReference type="EMBL" id="MFF0545543.1"/>
    </source>
</evidence>
<dbReference type="NCBIfam" id="TIGR04030">
    <property type="entry name" value="perox_Avi_7169"/>
    <property type="match status" value="1"/>
</dbReference>
<keyword evidence="3" id="KW-1185">Reference proteome</keyword>
<dbReference type="InterPro" id="IPR003779">
    <property type="entry name" value="CMD-like"/>
</dbReference>
<sequence>MSEVRDVEPGRRPAGFTQEVLDWVPWVEPIALADADEAQRPLLEGQRGESPYFRLLARNPEVLAERSANDKDIFYSREGLTRAERELAATVTSRHNGCEYCASVHSRFTSQLSKRAEDVQRLLDEGTGVRLDARWDAIIDFTAALAAHPPRDASAELARLRALGFGDGDIHDLVLSTASFSWANRLMLSLGEPEVPASRPAFGKK</sequence>
<dbReference type="NCBIfam" id="TIGR00778">
    <property type="entry name" value="ahpD_dom"/>
    <property type="match status" value="1"/>
</dbReference>
<organism evidence="2 3">
    <name type="scientific">Nocardia thailandica</name>
    <dbReference type="NCBI Taxonomy" id="257275"/>
    <lineage>
        <taxon>Bacteria</taxon>
        <taxon>Bacillati</taxon>
        <taxon>Actinomycetota</taxon>
        <taxon>Actinomycetes</taxon>
        <taxon>Mycobacteriales</taxon>
        <taxon>Nocardiaceae</taxon>
        <taxon>Nocardia</taxon>
    </lineage>
</organism>
<name>A0ABW6PT76_9NOCA</name>